<protein>
    <recommendedName>
        <fullName evidence="5">Histidine phosphatase family protein</fullName>
    </recommendedName>
</protein>
<evidence type="ECO:0000313" key="4">
    <source>
        <dbReference type="Proteomes" id="UP000228920"/>
    </source>
</evidence>
<feature type="active site" description="Proton donor/acceptor" evidence="1">
    <location>
        <position position="84"/>
    </location>
</feature>
<dbReference type="CDD" id="cd07067">
    <property type="entry name" value="HP_PGM_like"/>
    <property type="match status" value="1"/>
</dbReference>
<dbReference type="EMBL" id="PFNL01000051">
    <property type="protein sequence ID" value="PIZ47401.1"/>
    <property type="molecule type" value="Genomic_DNA"/>
</dbReference>
<dbReference type="SMART" id="SM00855">
    <property type="entry name" value="PGAM"/>
    <property type="match status" value="1"/>
</dbReference>
<feature type="binding site" evidence="2">
    <location>
        <begin position="7"/>
        <end position="14"/>
    </location>
    <ligand>
        <name>substrate</name>
    </ligand>
</feature>
<dbReference type="InterPro" id="IPR013078">
    <property type="entry name" value="His_Pase_superF_clade-1"/>
</dbReference>
<dbReference type="Pfam" id="PF00300">
    <property type="entry name" value="His_Phos_1"/>
    <property type="match status" value="1"/>
</dbReference>
<accession>A0A2M7TKP7</accession>
<dbReference type="AlphaFoldDB" id="A0A2M7TKP7"/>
<gene>
    <name evidence="3" type="ORF">COY32_01835</name>
</gene>
<evidence type="ECO:0000256" key="1">
    <source>
        <dbReference type="PIRSR" id="PIRSR613078-1"/>
    </source>
</evidence>
<dbReference type="Proteomes" id="UP000228920">
    <property type="component" value="Unassembled WGS sequence"/>
</dbReference>
<proteinExistence type="predicted"/>
<organism evidence="3 4">
    <name type="scientific">candidate division WWE3 bacterium CG_4_10_14_0_2_um_filter_41_14</name>
    <dbReference type="NCBI Taxonomy" id="1975072"/>
    <lineage>
        <taxon>Bacteria</taxon>
        <taxon>Katanobacteria</taxon>
    </lineage>
</organism>
<evidence type="ECO:0000313" key="3">
    <source>
        <dbReference type="EMBL" id="PIZ47401.1"/>
    </source>
</evidence>
<evidence type="ECO:0008006" key="5">
    <source>
        <dbReference type="Google" id="ProtNLM"/>
    </source>
</evidence>
<dbReference type="GO" id="GO:0005737">
    <property type="term" value="C:cytoplasm"/>
    <property type="evidence" value="ECO:0007669"/>
    <property type="project" value="TreeGrafter"/>
</dbReference>
<evidence type="ECO:0000256" key="2">
    <source>
        <dbReference type="PIRSR" id="PIRSR613078-2"/>
    </source>
</evidence>
<dbReference type="Gene3D" id="3.40.50.1240">
    <property type="entry name" value="Phosphoglycerate mutase-like"/>
    <property type="match status" value="1"/>
</dbReference>
<dbReference type="SUPFAM" id="SSF53254">
    <property type="entry name" value="Phosphoglycerate mutase-like"/>
    <property type="match status" value="1"/>
</dbReference>
<dbReference type="InterPro" id="IPR050275">
    <property type="entry name" value="PGM_Phosphatase"/>
</dbReference>
<feature type="binding site" evidence="2">
    <location>
        <position position="60"/>
    </location>
    <ligand>
        <name>substrate</name>
    </ligand>
</feature>
<feature type="active site" description="Tele-phosphohistidine intermediate" evidence="1">
    <location>
        <position position="8"/>
    </location>
</feature>
<dbReference type="GO" id="GO:0016791">
    <property type="term" value="F:phosphatase activity"/>
    <property type="evidence" value="ECO:0007669"/>
    <property type="project" value="TreeGrafter"/>
</dbReference>
<name>A0A2M7TKP7_UNCKA</name>
<sequence length="184" mass="20275">MTIYLVRHGDTGVNEQQQQADTPLSPKGEAVVRATVSLRTNMNAIGRRTKSTLLSSTLVRARQTAHIIADEFEIPLQFDPRLNEIDIWLHGNDQEITQEEIMAKVTVTSDKLTSLVTEYFSKDTTLVLVTHGNIIRTFLMFVGGMSLSQVLATEIPHISVTSLSIIKSPSGEIGATIQKIAASW</sequence>
<dbReference type="InterPro" id="IPR029033">
    <property type="entry name" value="His_PPase_superfam"/>
</dbReference>
<dbReference type="PANTHER" id="PTHR48100">
    <property type="entry name" value="BROAD-SPECIFICITY PHOSPHATASE YOR283W-RELATED"/>
    <property type="match status" value="1"/>
</dbReference>
<reference evidence="4" key="1">
    <citation type="submission" date="2017-09" db="EMBL/GenBank/DDBJ databases">
        <title>Depth-based differentiation of microbial function through sediment-hosted aquifers and enrichment of novel symbionts in the deep terrestrial subsurface.</title>
        <authorList>
            <person name="Probst A.J."/>
            <person name="Ladd B."/>
            <person name="Jarett J.K."/>
            <person name="Geller-Mcgrath D.E."/>
            <person name="Sieber C.M.K."/>
            <person name="Emerson J.B."/>
            <person name="Anantharaman K."/>
            <person name="Thomas B.C."/>
            <person name="Malmstrom R."/>
            <person name="Stieglmeier M."/>
            <person name="Klingl A."/>
            <person name="Woyke T."/>
            <person name="Ryan C.M."/>
            <person name="Banfield J.F."/>
        </authorList>
    </citation>
    <scope>NUCLEOTIDE SEQUENCE [LARGE SCALE GENOMIC DNA]</scope>
</reference>
<dbReference type="PANTHER" id="PTHR48100:SF1">
    <property type="entry name" value="HISTIDINE PHOSPHATASE FAMILY PROTEIN-RELATED"/>
    <property type="match status" value="1"/>
</dbReference>
<comment type="caution">
    <text evidence="3">The sequence shown here is derived from an EMBL/GenBank/DDBJ whole genome shotgun (WGS) entry which is preliminary data.</text>
</comment>